<gene>
    <name evidence="1" type="ORF">ADEAN_000616700</name>
</gene>
<evidence type="ECO:0000313" key="1">
    <source>
        <dbReference type="EMBL" id="CAD2218676.1"/>
    </source>
</evidence>
<name>A0A7G2CFW7_9TRYP</name>
<evidence type="ECO:0000313" key="2">
    <source>
        <dbReference type="Proteomes" id="UP000515908"/>
    </source>
</evidence>
<accession>A0A7G2CFW7</accession>
<dbReference type="AlphaFoldDB" id="A0A7G2CFW7"/>
<dbReference type="VEuPathDB" id="TriTrypDB:ADEAN_000616700"/>
<reference evidence="1 2" key="1">
    <citation type="submission" date="2020-08" db="EMBL/GenBank/DDBJ databases">
        <authorList>
            <person name="Newling K."/>
            <person name="Davey J."/>
            <person name="Forrester S."/>
        </authorList>
    </citation>
    <scope>NUCLEOTIDE SEQUENCE [LARGE SCALE GENOMIC DNA]</scope>
    <source>
        <strain evidence="2">Crithidia deanei Carvalho (ATCC PRA-265)</strain>
    </source>
</reference>
<dbReference type="InterPro" id="IPR036397">
    <property type="entry name" value="RNaseH_sf"/>
</dbReference>
<dbReference type="GO" id="GO:0003676">
    <property type="term" value="F:nucleic acid binding"/>
    <property type="evidence" value="ECO:0007669"/>
    <property type="project" value="InterPro"/>
</dbReference>
<dbReference type="Gene3D" id="3.30.420.10">
    <property type="entry name" value="Ribonuclease H-like superfamily/Ribonuclease H"/>
    <property type="match status" value="1"/>
</dbReference>
<dbReference type="Proteomes" id="UP000515908">
    <property type="component" value="Chromosome 11"/>
</dbReference>
<sequence length="532" mass="60471">MLRIKEYELNDYYDDERAAEAATLREKIDHIPFNTRQWPLHLKNPPLLNMQAVLTLPVAHSRTMDRLMEVQKFMQPSYYQGLRTSRTLKSTSLSMADVQLAINMGKFEECEYQNPIAQQHTGPNAFSKLPEGWHGLNTFYVLELKGRRRLITEPLVNGVIRKEDMPHVDYPGRLEIRQLWSVCVAQAITSTIVDVDTTLVIHTMIDHILISARDNEETEFLRVVRLILHRIQQCHLSTTPDRNTLLQMSDEDLLNLSEKSNVFLGEEYSTYDFTSGQRFIRNSTKSVAKTTLSVGLAPHFTARTFASTISLILFTAHAIHMNPAAMYDLLKAYRAVYSTVGAGLDWDTPIPNLSPKIHRVMVDIATVIAENSCAEIASTILATYNEEDYNYVVFTDASAAGWGAVVEDVASGRVLCYQQQWIDELEAPLSTHYGGPRDYRSKQLFNRQHSAHAEPRAVIELLRYLKEKGKLQRGMRLAIVTDHDAIVKAQRKCNGFGGIGRGKTLNRLYQKVFDLFFKEGVAIVFYGSPEPR</sequence>
<keyword evidence="2" id="KW-1185">Reference proteome</keyword>
<organism evidence="1 2">
    <name type="scientific">Angomonas deanei</name>
    <dbReference type="NCBI Taxonomy" id="59799"/>
    <lineage>
        <taxon>Eukaryota</taxon>
        <taxon>Discoba</taxon>
        <taxon>Euglenozoa</taxon>
        <taxon>Kinetoplastea</taxon>
        <taxon>Metakinetoplastina</taxon>
        <taxon>Trypanosomatida</taxon>
        <taxon>Trypanosomatidae</taxon>
        <taxon>Strigomonadinae</taxon>
        <taxon>Angomonas</taxon>
    </lineage>
</organism>
<protein>
    <submittedName>
        <fullName evidence="1">Uncharacterized protein</fullName>
    </submittedName>
</protein>
<dbReference type="EMBL" id="LR877155">
    <property type="protein sequence ID" value="CAD2218676.1"/>
    <property type="molecule type" value="Genomic_DNA"/>
</dbReference>
<proteinExistence type="predicted"/>